<reference evidence="2" key="1">
    <citation type="submission" date="2017-07" db="EMBL/GenBank/DDBJ databases">
        <authorList>
            <person name="Mikheyev A."/>
            <person name="Grau M."/>
        </authorList>
    </citation>
    <scope>NUCLEOTIDE SEQUENCE</scope>
    <source>
        <tissue evidence="2">Venom_gland</tissue>
    </source>
</reference>
<evidence type="ECO:0000313" key="2">
    <source>
        <dbReference type="EMBL" id="LAA80079.1"/>
    </source>
</evidence>
<sequence>MAEPTAIITEWAAPSPVVRAREGSFHLPSKVQPSPTVGEWNLSPNSLASSGIWKWRLVFSKSRTSLEMLYSLPFTPPPLGRTNKTSPVPSTLILHLKTATMPSSLAHHVSGLSQDPSGFLQQPLQWEFPSPAVYTITSLEETNEKPPPPLLPHNPTKE</sequence>
<dbReference type="EMBL" id="IACK01087820">
    <property type="protein sequence ID" value="LAA80079.1"/>
    <property type="molecule type" value="Transcribed_RNA"/>
</dbReference>
<dbReference type="AlphaFoldDB" id="A0A2D4I782"/>
<reference evidence="2" key="2">
    <citation type="submission" date="2017-11" db="EMBL/GenBank/DDBJ databases">
        <title>Coralsnake Venomics: Analyses of Venom Gland Transcriptomes and Proteomes of Six Brazilian Taxa.</title>
        <authorList>
            <person name="Aird S.D."/>
            <person name="Jorge da Silva N."/>
            <person name="Qiu L."/>
            <person name="Villar-Briones A."/>
            <person name="Aparecida-Saddi V."/>
            <person name="Campos-Telles M.P."/>
            <person name="Grau M."/>
            <person name="Mikheyev A.S."/>
        </authorList>
    </citation>
    <scope>NUCLEOTIDE SEQUENCE</scope>
    <source>
        <tissue evidence="2">Venom_gland</tissue>
    </source>
</reference>
<accession>A0A2D4I782</accession>
<feature type="region of interest" description="Disordered" evidence="1">
    <location>
        <begin position="137"/>
        <end position="158"/>
    </location>
</feature>
<proteinExistence type="predicted"/>
<organism evidence="2">
    <name type="scientific">Micrurus lemniscatus lemniscatus</name>
    <dbReference type="NCBI Taxonomy" id="129467"/>
    <lineage>
        <taxon>Eukaryota</taxon>
        <taxon>Metazoa</taxon>
        <taxon>Chordata</taxon>
        <taxon>Craniata</taxon>
        <taxon>Vertebrata</taxon>
        <taxon>Euteleostomi</taxon>
        <taxon>Lepidosauria</taxon>
        <taxon>Squamata</taxon>
        <taxon>Bifurcata</taxon>
        <taxon>Unidentata</taxon>
        <taxon>Episquamata</taxon>
        <taxon>Toxicofera</taxon>
        <taxon>Serpentes</taxon>
        <taxon>Colubroidea</taxon>
        <taxon>Elapidae</taxon>
        <taxon>Elapinae</taxon>
        <taxon>Micrurus</taxon>
    </lineage>
</organism>
<protein>
    <submittedName>
        <fullName evidence="2">Uncharacterized protein</fullName>
    </submittedName>
</protein>
<name>A0A2D4I782_MICLE</name>
<evidence type="ECO:0000256" key="1">
    <source>
        <dbReference type="SAM" id="MobiDB-lite"/>
    </source>
</evidence>